<accession>A0A538S9T8</accession>
<dbReference type="SMART" id="SM00245">
    <property type="entry name" value="TSPc"/>
    <property type="match status" value="1"/>
</dbReference>
<dbReference type="Pfam" id="PF03572">
    <property type="entry name" value="Peptidase_S41"/>
    <property type="match status" value="1"/>
</dbReference>
<evidence type="ECO:0000313" key="10">
    <source>
        <dbReference type="Proteomes" id="UP000320184"/>
    </source>
</evidence>
<keyword evidence="6" id="KW-0720">Serine protease</keyword>
<feature type="domain" description="Tail specific protease" evidence="8">
    <location>
        <begin position="496"/>
        <end position="688"/>
    </location>
</feature>
<evidence type="ECO:0000259" key="8">
    <source>
        <dbReference type="SMART" id="SM00245"/>
    </source>
</evidence>
<dbReference type="GO" id="GO:0006508">
    <property type="term" value="P:proteolysis"/>
    <property type="evidence" value="ECO:0007669"/>
    <property type="project" value="UniProtKB-KW"/>
</dbReference>
<sequence length="736" mass="82443">LHVKPQSGLGEPRRYALGDPPGFYYSPTWSPDSRKIAYQDERLNLWILELASGRNIKVDTDPYDTPWRTMNPGWSPDSRWLGYTRQVRNHLHAVFIYSLERRKASQITDGLSDARFPAFDRDGQNLFFTASTNAGPSAGWIDMSKFDHPVTRNVYAVVLRADRPSPLAPQSDEEEAGGARKSARKEEDESEEPREAPPEPVRIDLDGIGQRILALPVPPLAYGGLFVPEAGTVLLLETVEHPPENETERAGTRQALYKFDLDSRKLDKLVEGIGGFDERGDVSEGTSTFRLSHDGKKILYEEDEKWIVGPALEPPRPEEEPLKLDEMEVQVDPLAEWRQMYHEAWRIERDFFYDPHHHGLDLAAAEKRYEPYLERLASRSDLNYLFEEMLGELTVGHLFVEGGDQPDLPPVKTGLLGADFTIDRGRYRFRRVYGGENWNPELRAPLTQPGVNVKTGEYLLEVNGRAVEPSEEIYAYFEGTAGKSVVLRVGPGPSRAGSREVTVVPVESEAGLRRLAWIEDNRRAVERLGGGRVGYVYLPNTGDEGYESFNRYYFAQLGKQAVVIDERFNAGGYAADYVIGVMRQPLMNYWATRYGQDFETPIGATLGPKAMIINEYAGSGGDALPWYFRQAGLGPLVGKRTWGGLVGIFGYPKLMDGGRVTAPRIAFYTPAGQWEVENHGVAPDIEVDLDPRSWRAGHDPQLEAAVAAVLDSLAKHPLEAPKRPEYPNYHTGGVGR</sequence>
<gene>
    <name evidence="9" type="ORF">E6K73_12635</name>
</gene>
<dbReference type="PANTHER" id="PTHR43253">
    <property type="entry name" value="TRICORN PROTEASE HOMOLOG 2-RELATED"/>
    <property type="match status" value="1"/>
</dbReference>
<feature type="region of interest" description="Disordered" evidence="7">
    <location>
        <begin position="164"/>
        <end position="202"/>
    </location>
</feature>
<dbReference type="SUPFAM" id="SSF50156">
    <property type="entry name" value="PDZ domain-like"/>
    <property type="match status" value="1"/>
</dbReference>
<organism evidence="9 10">
    <name type="scientific">Eiseniibacteriota bacterium</name>
    <dbReference type="NCBI Taxonomy" id="2212470"/>
    <lineage>
        <taxon>Bacteria</taxon>
        <taxon>Candidatus Eiseniibacteriota</taxon>
    </lineage>
</organism>
<name>A0A538S9T8_UNCEI</name>
<dbReference type="InterPro" id="IPR029414">
    <property type="entry name" value="Tricorn_PDZ"/>
</dbReference>
<dbReference type="InterPro" id="IPR036034">
    <property type="entry name" value="PDZ_sf"/>
</dbReference>
<dbReference type="Gene3D" id="2.130.10.10">
    <property type="entry name" value="YVTN repeat-like/Quinoprotein amine dehydrogenase"/>
    <property type="match status" value="1"/>
</dbReference>
<evidence type="ECO:0000256" key="3">
    <source>
        <dbReference type="ARBA" id="ARBA00022490"/>
    </source>
</evidence>
<dbReference type="Gene3D" id="3.30.750.44">
    <property type="match status" value="1"/>
</dbReference>
<evidence type="ECO:0000256" key="2">
    <source>
        <dbReference type="ARBA" id="ARBA00008524"/>
    </source>
</evidence>
<evidence type="ECO:0000256" key="7">
    <source>
        <dbReference type="SAM" id="MobiDB-lite"/>
    </source>
</evidence>
<keyword evidence="4 9" id="KW-0645">Protease</keyword>
<evidence type="ECO:0000313" key="9">
    <source>
        <dbReference type="EMBL" id="TMQ48150.1"/>
    </source>
</evidence>
<dbReference type="Proteomes" id="UP000320184">
    <property type="component" value="Unassembled WGS sequence"/>
</dbReference>
<comment type="similarity">
    <text evidence="2">Belongs to the peptidase S41B family.</text>
</comment>
<protein>
    <submittedName>
        <fullName evidence="9">Protease</fullName>
    </submittedName>
</protein>
<dbReference type="Gene3D" id="2.30.42.10">
    <property type="match status" value="1"/>
</dbReference>
<dbReference type="SUPFAM" id="SSF52096">
    <property type="entry name" value="ClpP/crotonase"/>
    <property type="match status" value="1"/>
</dbReference>
<feature type="compositionally biased region" description="Basic and acidic residues" evidence="7">
    <location>
        <begin position="193"/>
        <end position="202"/>
    </location>
</feature>
<dbReference type="Gene3D" id="3.90.226.10">
    <property type="entry name" value="2-enoyl-CoA Hydratase, Chain A, domain 1"/>
    <property type="match status" value="1"/>
</dbReference>
<dbReference type="PANTHER" id="PTHR43253:SF1">
    <property type="entry name" value="TRICORN PROTEASE HOMOLOG 2-RELATED"/>
    <property type="match status" value="1"/>
</dbReference>
<evidence type="ECO:0000256" key="5">
    <source>
        <dbReference type="ARBA" id="ARBA00022801"/>
    </source>
</evidence>
<dbReference type="EMBL" id="VBOT01000153">
    <property type="protein sequence ID" value="TMQ48150.1"/>
    <property type="molecule type" value="Genomic_DNA"/>
</dbReference>
<feature type="non-terminal residue" evidence="9">
    <location>
        <position position="1"/>
    </location>
</feature>
<dbReference type="Pfam" id="PF14684">
    <property type="entry name" value="Tricorn_C1"/>
    <property type="match status" value="1"/>
</dbReference>
<dbReference type="SUPFAM" id="SSF69304">
    <property type="entry name" value="Tricorn protease N-terminal domain"/>
    <property type="match status" value="1"/>
</dbReference>
<dbReference type="InterPro" id="IPR029045">
    <property type="entry name" value="ClpP/crotonase-like_dom_sf"/>
</dbReference>
<evidence type="ECO:0000256" key="4">
    <source>
        <dbReference type="ARBA" id="ARBA00022670"/>
    </source>
</evidence>
<evidence type="ECO:0000256" key="1">
    <source>
        <dbReference type="ARBA" id="ARBA00004496"/>
    </source>
</evidence>
<dbReference type="AlphaFoldDB" id="A0A538S9T8"/>
<dbReference type="Pfam" id="PF26550">
    <property type="entry name" value="Tricorn_2nd"/>
    <property type="match status" value="1"/>
</dbReference>
<reference evidence="9 10" key="1">
    <citation type="journal article" date="2019" name="Nat. Microbiol.">
        <title>Mediterranean grassland soil C-N compound turnover is dependent on rainfall and depth, and is mediated by genomically divergent microorganisms.</title>
        <authorList>
            <person name="Diamond S."/>
            <person name="Andeer P.F."/>
            <person name="Li Z."/>
            <person name="Crits-Christoph A."/>
            <person name="Burstein D."/>
            <person name="Anantharaman K."/>
            <person name="Lane K.R."/>
            <person name="Thomas B.C."/>
            <person name="Pan C."/>
            <person name="Northen T.R."/>
            <person name="Banfield J.F."/>
        </authorList>
    </citation>
    <scope>NUCLEOTIDE SEQUENCE [LARGE SCALE GENOMIC DNA]</scope>
    <source>
        <strain evidence="9">WS_3</strain>
    </source>
</reference>
<dbReference type="InterPro" id="IPR005151">
    <property type="entry name" value="Tail-specific_protease"/>
</dbReference>
<dbReference type="InterPro" id="IPR028204">
    <property type="entry name" value="Tricorn_C1"/>
</dbReference>
<keyword evidence="3" id="KW-0963">Cytoplasm</keyword>
<evidence type="ECO:0000256" key="6">
    <source>
        <dbReference type="ARBA" id="ARBA00022825"/>
    </source>
</evidence>
<dbReference type="GO" id="GO:0008236">
    <property type="term" value="F:serine-type peptidase activity"/>
    <property type="evidence" value="ECO:0007669"/>
    <property type="project" value="UniProtKB-KW"/>
</dbReference>
<dbReference type="InterPro" id="IPR015943">
    <property type="entry name" value="WD40/YVTN_repeat-like_dom_sf"/>
</dbReference>
<keyword evidence="5" id="KW-0378">Hydrolase</keyword>
<dbReference type="InterPro" id="IPR012393">
    <property type="entry name" value="Tricorn_protease"/>
</dbReference>
<dbReference type="GO" id="GO:0005737">
    <property type="term" value="C:cytoplasm"/>
    <property type="evidence" value="ECO:0007669"/>
    <property type="project" value="UniProtKB-SubCell"/>
</dbReference>
<dbReference type="Pfam" id="PF14685">
    <property type="entry name" value="PDZ_Tricorn"/>
    <property type="match status" value="1"/>
</dbReference>
<comment type="caution">
    <text evidence="9">The sequence shown here is derived from an EMBL/GenBank/DDBJ whole genome shotgun (WGS) entry which is preliminary data.</text>
</comment>
<proteinExistence type="inferred from homology"/>
<dbReference type="CDD" id="cd07562">
    <property type="entry name" value="Peptidase_S41_TRI"/>
    <property type="match status" value="1"/>
</dbReference>
<comment type="subcellular location">
    <subcellularLocation>
        <location evidence="1">Cytoplasm</location>
    </subcellularLocation>
</comment>